<dbReference type="GO" id="GO:0006355">
    <property type="term" value="P:regulation of DNA-templated transcription"/>
    <property type="evidence" value="ECO:0007669"/>
    <property type="project" value="InterPro"/>
</dbReference>
<dbReference type="CDD" id="cd00130">
    <property type="entry name" value="PAS"/>
    <property type="match status" value="1"/>
</dbReference>
<evidence type="ECO:0000256" key="6">
    <source>
        <dbReference type="ARBA" id="ARBA00022777"/>
    </source>
</evidence>
<dbReference type="InterPro" id="IPR036890">
    <property type="entry name" value="HATPase_C_sf"/>
</dbReference>
<keyword evidence="8" id="KW-0902">Two-component regulatory system</keyword>
<keyword evidence="5" id="KW-0547">Nucleotide-binding</keyword>
<dbReference type="Gene3D" id="3.40.50.2300">
    <property type="match status" value="1"/>
</dbReference>
<evidence type="ECO:0000256" key="7">
    <source>
        <dbReference type="ARBA" id="ARBA00022840"/>
    </source>
</evidence>
<evidence type="ECO:0000256" key="1">
    <source>
        <dbReference type="ARBA" id="ARBA00000085"/>
    </source>
</evidence>
<dbReference type="InterPro" id="IPR004358">
    <property type="entry name" value="Sig_transdc_His_kin-like_C"/>
</dbReference>
<dbReference type="InterPro" id="IPR013767">
    <property type="entry name" value="PAS_fold"/>
</dbReference>
<dbReference type="Gene3D" id="1.10.287.130">
    <property type="match status" value="1"/>
</dbReference>
<dbReference type="InterPro" id="IPR036097">
    <property type="entry name" value="HisK_dim/P_sf"/>
</dbReference>
<feature type="domain" description="Histidine kinase" evidence="11">
    <location>
        <begin position="335"/>
        <end position="547"/>
    </location>
</feature>
<keyword evidence="3 9" id="KW-0597">Phosphoprotein</keyword>
<dbReference type="InterPro" id="IPR005467">
    <property type="entry name" value="His_kinase_dom"/>
</dbReference>
<dbReference type="PROSITE" id="PS50109">
    <property type="entry name" value="HIS_KIN"/>
    <property type="match status" value="1"/>
</dbReference>
<dbReference type="SUPFAM" id="SSF47384">
    <property type="entry name" value="Homodimeric domain of signal transducing histidine kinase"/>
    <property type="match status" value="1"/>
</dbReference>
<dbReference type="EC" id="2.7.13.3" evidence="2"/>
<comment type="caution">
    <text evidence="13">The sequence shown here is derived from an EMBL/GenBank/DDBJ whole genome shotgun (WGS) entry which is preliminary data.</text>
</comment>
<evidence type="ECO:0000256" key="5">
    <source>
        <dbReference type="ARBA" id="ARBA00022741"/>
    </source>
</evidence>
<evidence type="ECO:0000313" key="13">
    <source>
        <dbReference type="EMBL" id="TMQ73163.1"/>
    </source>
</evidence>
<feature type="domain" description="Response regulatory" evidence="12">
    <location>
        <begin position="565"/>
        <end position="679"/>
    </location>
</feature>
<dbReference type="InterPro" id="IPR003661">
    <property type="entry name" value="HisK_dim/P_dom"/>
</dbReference>
<dbReference type="Pfam" id="PF02518">
    <property type="entry name" value="HATPase_c"/>
    <property type="match status" value="1"/>
</dbReference>
<dbReference type="PRINTS" id="PR00344">
    <property type="entry name" value="BCTRLSENSOR"/>
</dbReference>
<evidence type="ECO:0000256" key="2">
    <source>
        <dbReference type="ARBA" id="ARBA00012438"/>
    </source>
</evidence>
<dbReference type="SUPFAM" id="SSF55781">
    <property type="entry name" value="GAF domain-like"/>
    <property type="match status" value="1"/>
</dbReference>
<evidence type="ECO:0000259" key="12">
    <source>
        <dbReference type="PROSITE" id="PS50110"/>
    </source>
</evidence>
<dbReference type="Gene3D" id="3.30.450.20">
    <property type="entry name" value="PAS domain"/>
    <property type="match status" value="1"/>
</dbReference>
<keyword evidence="4" id="KW-0808">Transferase</keyword>
<evidence type="ECO:0000259" key="11">
    <source>
        <dbReference type="PROSITE" id="PS50109"/>
    </source>
</evidence>
<dbReference type="InterPro" id="IPR029016">
    <property type="entry name" value="GAF-like_dom_sf"/>
</dbReference>
<dbReference type="PANTHER" id="PTHR43065">
    <property type="entry name" value="SENSOR HISTIDINE KINASE"/>
    <property type="match status" value="1"/>
</dbReference>
<dbReference type="SMART" id="SM00388">
    <property type="entry name" value="HisKA"/>
    <property type="match status" value="1"/>
</dbReference>
<dbReference type="InterPro" id="IPR003594">
    <property type="entry name" value="HATPase_dom"/>
</dbReference>
<dbReference type="InterPro" id="IPR001789">
    <property type="entry name" value="Sig_transdc_resp-reg_receiver"/>
</dbReference>
<evidence type="ECO:0000256" key="9">
    <source>
        <dbReference type="PROSITE-ProRule" id="PRU00169"/>
    </source>
</evidence>
<name>A0A538UB76_UNCEI</name>
<evidence type="ECO:0000256" key="4">
    <source>
        <dbReference type="ARBA" id="ARBA00022679"/>
    </source>
</evidence>
<dbReference type="SMART" id="SM00091">
    <property type="entry name" value="PAS"/>
    <property type="match status" value="1"/>
</dbReference>
<dbReference type="NCBIfam" id="TIGR00229">
    <property type="entry name" value="sensory_box"/>
    <property type="match status" value="1"/>
</dbReference>
<dbReference type="PROSITE" id="PS50110">
    <property type="entry name" value="RESPONSE_REGULATORY"/>
    <property type="match status" value="1"/>
</dbReference>
<evidence type="ECO:0000313" key="14">
    <source>
        <dbReference type="Proteomes" id="UP000319771"/>
    </source>
</evidence>
<feature type="coiled-coil region" evidence="10">
    <location>
        <begin position="299"/>
        <end position="326"/>
    </location>
</feature>
<dbReference type="Pfam" id="PF00989">
    <property type="entry name" value="PAS"/>
    <property type="match status" value="1"/>
</dbReference>
<gene>
    <name evidence="13" type="ORF">E6K81_05490</name>
</gene>
<dbReference type="GO" id="GO:0005524">
    <property type="term" value="F:ATP binding"/>
    <property type="evidence" value="ECO:0007669"/>
    <property type="project" value="UniProtKB-KW"/>
</dbReference>
<evidence type="ECO:0000256" key="3">
    <source>
        <dbReference type="ARBA" id="ARBA00022553"/>
    </source>
</evidence>
<dbReference type="Proteomes" id="UP000319771">
    <property type="component" value="Unassembled WGS sequence"/>
</dbReference>
<keyword evidence="7" id="KW-0067">ATP-binding</keyword>
<organism evidence="13 14">
    <name type="scientific">Eiseniibacteriota bacterium</name>
    <dbReference type="NCBI Taxonomy" id="2212470"/>
    <lineage>
        <taxon>Bacteria</taxon>
        <taxon>Candidatus Eiseniibacteriota</taxon>
    </lineage>
</organism>
<keyword evidence="6" id="KW-0418">Kinase</keyword>
<dbReference type="InterPro" id="IPR035965">
    <property type="entry name" value="PAS-like_dom_sf"/>
</dbReference>
<dbReference type="Pfam" id="PF00072">
    <property type="entry name" value="Response_reg"/>
    <property type="match status" value="1"/>
</dbReference>
<protein>
    <recommendedName>
        <fullName evidence="2">histidine kinase</fullName>
        <ecNumber evidence="2">2.7.13.3</ecNumber>
    </recommendedName>
</protein>
<feature type="modified residue" description="4-aspartylphosphate" evidence="9">
    <location>
        <position position="614"/>
    </location>
</feature>
<dbReference type="GO" id="GO:0000155">
    <property type="term" value="F:phosphorelay sensor kinase activity"/>
    <property type="evidence" value="ECO:0007669"/>
    <property type="project" value="InterPro"/>
</dbReference>
<keyword evidence="10" id="KW-0175">Coiled coil</keyword>
<dbReference type="SMART" id="SM00065">
    <property type="entry name" value="GAF"/>
    <property type="match status" value="1"/>
</dbReference>
<dbReference type="PANTHER" id="PTHR43065:SF46">
    <property type="entry name" value="C4-DICARBOXYLATE TRANSPORT SENSOR PROTEIN DCTB"/>
    <property type="match status" value="1"/>
</dbReference>
<dbReference type="Gene3D" id="3.30.450.40">
    <property type="match status" value="1"/>
</dbReference>
<dbReference type="SUPFAM" id="SSF55874">
    <property type="entry name" value="ATPase domain of HSP90 chaperone/DNA topoisomerase II/histidine kinase"/>
    <property type="match status" value="1"/>
</dbReference>
<dbReference type="SMART" id="SM00387">
    <property type="entry name" value="HATPase_c"/>
    <property type="match status" value="1"/>
</dbReference>
<dbReference type="SUPFAM" id="SSF55785">
    <property type="entry name" value="PYP-like sensor domain (PAS domain)"/>
    <property type="match status" value="1"/>
</dbReference>
<dbReference type="InterPro" id="IPR011006">
    <property type="entry name" value="CheY-like_superfamily"/>
</dbReference>
<dbReference type="SMART" id="SM00448">
    <property type="entry name" value="REC"/>
    <property type="match status" value="1"/>
</dbReference>
<dbReference type="AlphaFoldDB" id="A0A538UB76"/>
<dbReference type="InterPro" id="IPR003018">
    <property type="entry name" value="GAF"/>
</dbReference>
<evidence type="ECO:0000256" key="10">
    <source>
        <dbReference type="SAM" id="Coils"/>
    </source>
</evidence>
<sequence>MGGRERRLHIPETLPAFLAGSPVPTVIIGLDHRLVAWNPAFVALTGDSPEGLEGRTIDDLVDDAGQAWLRRQLRADHGPLGGAQFGRVRLATGCQAELLITGGPFLDQDGVAGWQLQFNGDPDLAFADPSIQTLVARVRGEKERLSALLTVSHAVINSLDLDIILATIAQQVRHVIEVDECTVFLIDDDGETLTPVVCDAKRFRDQMMRMRLRVGEGITGSVALTGRGEIVNSPEDDPRAAHVPGTPPEESSLVCVPMIAREQVLGVITLARLGTRRFDGADLELATLFAGQCSTALANARIYDELRRAYDELREAQAQLVQSAKLNALGEMAAGVAHDFNNILAAILGRTQIMLREAGDPALTRQLLVVQQAALDGAQSVHRVQEFTRIRQDEAFAGLDVNRLLADVVEFTRTAWETDSKQHGIPVRMNPQFRATRHVAGNASELREVFTNMILNAVDAMPEGGDLVVSSEDAGQEVVVRIRDTGVGMDQATRARVFDPFFTTKAKGTGLGLSIAYGIVTRHRGTIRVASEPGGGTEFDVRFPCSDAAEARSPSPPAGPPPKQRVLVVDDEEPVRTVLADMLRELGQEVSLATGGRDGIGQIDAVAPDIVFSDLGMPEVNGWDVAEALRARRPGAVMVLVTGWASQIESDSWQSRGVDIILPKPFLMDDVLRVMLEATGRLARRQDAA</sequence>
<reference evidence="13 14" key="1">
    <citation type="journal article" date="2019" name="Nat. Microbiol.">
        <title>Mediterranean grassland soil C-N compound turnover is dependent on rainfall and depth, and is mediated by genomically divergent microorganisms.</title>
        <authorList>
            <person name="Diamond S."/>
            <person name="Andeer P.F."/>
            <person name="Li Z."/>
            <person name="Crits-Christoph A."/>
            <person name="Burstein D."/>
            <person name="Anantharaman K."/>
            <person name="Lane K.R."/>
            <person name="Thomas B.C."/>
            <person name="Pan C."/>
            <person name="Northen T.R."/>
            <person name="Banfield J.F."/>
        </authorList>
    </citation>
    <scope>NUCLEOTIDE SEQUENCE [LARGE SCALE GENOMIC DNA]</scope>
    <source>
        <strain evidence="13">WS_11</strain>
    </source>
</reference>
<dbReference type="Gene3D" id="3.30.565.10">
    <property type="entry name" value="Histidine kinase-like ATPase, C-terminal domain"/>
    <property type="match status" value="1"/>
</dbReference>
<dbReference type="CDD" id="cd00082">
    <property type="entry name" value="HisKA"/>
    <property type="match status" value="1"/>
</dbReference>
<accession>A0A538UB76</accession>
<comment type="catalytic activity">
    <reaction evidence="1">
        <text>ATP + protein L-histidine = ADP + protein N-phospho-L-histidine.</text>
        <dbReference type="EC" id="2.7.13.3"/>
    </reaction>
</comment>
<dbReference type="EMBL" id="VBPB01000080">
    <property type="protein sequence ID" value="TMQ73163.1"/>
    <property type="molecule type" value="Genomic_DNA"/>
</dbReference>
<evidence type="ECO:0000256" key="8">
    <source>
        <dbReference type="ARBA" id="ARBA00023012"/>
    </source>
</evidence>
<dbReference type="InterPro" id="IPR000014">
    <property type="entry name" value="PAS"/>
</dbReference>
<proteinExistence type="predicted"/>
<dbReference type="Pfam" id="PF13185">
    <property type="entry name" value="GAF_2"/>
    <property type="match status" value="1"/>
</dbReference>
<dbReference type="SUPFAM" id="SSF52172">
    <property type="entry name" value="CheY-like"/>
    <property type="match status" value="1"/>
</dbReference>